<dbReference type="AlphaFoldDB" id="A0A6G1KKV8"/>
<accession>A0A6G1KKV8</accession>
<dbReference type="EMBL" id="MU005765">
    <property type="protein sequence ID" value="KAF2713468.1"/>
    <property type="molecule type" value="Genomic_DNA"/>
</dbReference>
<feature type="domain" description="Rhodopsin" evidence="2">
    <location>
        <begin position="2"/>
        <end position="88"/>
    </location>
</feature>
<organism evidence="3 4">
    <name type="scientific">Pleomassaria siparia CBS 279.74</name>
    <dbReference type="NCBI Taxonomy" id="1314801"/>
    <lineage>
        <taxon>Eukaryota</taxon>
        <taxon>Fungi</taxon>
        <taxon>Dikarya</taxon>
        <taxon>Ascomycota</taxon>
        <taxon>Pezizomycotina</taxon>
        <taxon>Dothideomycetes</taxon>
        <taxon>Pleosporomycetidae</taxon>
        <taxon>Pleosporales</taxon>
        <taxon>Pleomassariaceae</taxon>
        <taxon>Pleomassaria</taxon>
    </lineage>
</organism>
<keyword evidence="4" id="KW-1185">Reference proteome</keyword>
<feature type="transmembrane region" description="Helical" evidence="1">
    <location>
        <begin position="67"/>
        <end position="88"/>
    </location>
</feature>
<dbReference type="Pfam" id="PF20684">
    <property type="entry name" value="Fung_rhodopsin"/>
    <property type="match status" value="1"/>
</dbReference>
<dbReference type="PANTHER" id="PTHR38794:SF1">
    <property type="entry name" value="INTEGRAL MEMBRANE PROTEIN"/>
    <property type="match status" value="1"/>
</dbReference>
<keyword evidence="1" id="KW-0472">Membrane</keyword>
<gene>
    <name evidence="3" type="ORF">K504DRAFT_335433</name>
</gene>
<keyword evidence="1" id="KW-1133">Transmembrane helix</keyword>
<keyword evidence="1" id="KW-0812">Transmembrane</keyword>
<dbReference type="PANTHER" id="PTHR38794">
    <property type="entry name" value="INTEGRAL MEMBRANE PROTEIN"/>
    <property type="match status" value="1"/>
</dbReference>
<dbReference type="OrthoDB" id="3918601at2759"/>
<feature type="non-terminal residue" evidence="3">
    <location>
        <position position="150"/>
    </location>
</feature>
<evidence type="ECO:0000313" key="4">
    <source>
        <dbReference type="Proteomes" id="UP000799428"/>
    </source>
</evidence>
<dbReference type="InterPro" id="IPR049326">
    <property type="entry name" value="Rhodopsin_dom_fungi"/>
</dbReference>
<evidence type="ECO:0000256" key="1">
    <source>
        <dbReference type="SAM" id="Phobius"/>
    </source>
</evidence>
<sequence>MGCARISLCLLIKSIIPGNLSKYSALTFAGFTAIWAVSGVLVTSFPCSLPNPWEFGAGKNCFELIKFVNYIGITNIVVEVLLVMIPLFVWNLPFFNRYSASYDFTWYYWRTVLCVQIAQNLSVITACLPYLHPFIISILSGETQPDNLVF</sequence>
<proteinExistence type="predicted"/>
<evidence type="ECO:0000313" key="3">
    <source>
        <dbReference type="EMBL" id="KAF2713468.1"/>
    </source>
</evidence>
<protein>
    <recommendedName>
        <fullName evidence="2">Rhodopsin domain-containing protein</fullName>
    </recommendedName>
</protein>
<feature type="transmembrane region" description="Helical" evidence="1">
    <location>
        <begin position="23"/>
        <end position="46"/>
    </location>
</feature>
<dbReference type="Proteomes" id="UP000799428">
    <property type="component" value="Unassembled WGS sequence"/>
</dbReference>
<reference evidence="3" key="1">
    <citation type="journal article" date="2020" name="Stud. Mycol.">
        <title>101 Dothideomycetes genomes: a test case for predicting lifestyles and emergence of pathogens.</title>
        <authorList>
            <person name="Haridas S."/>
            <person name="Albert R."/>
            <person name="Binder M."/>
            <person name="Bloem J."/>
            <person name="Labutti K."/>
            <person name="Salamov A."/>
            <person name="Andreopoulos B."/>
            <person name="Baker S."/>
            <person name="Barry K."/>
            <person name="Bills G."/>
            <person name="Bluhm B."/>
            <person name="Cannon C."/>
            <person name="Castanera R."/>
            <person name="Culley D."/>
            <person name="Daum C."/>
            <person name="Ezra D."/>
            <person name="Gonzalez J."/>
            <person name="Henrissat B."/>
            <person name="Kuo A."/>
            <person name="Liang C."/>
            <person name="Lipzen A."/>
            <person name="Lutzoni F."/>
            <person name="Magnuson J."/>
            <person name="Mondo S."/>
            <person name="Nolan M."/>
            <person name="Ohm R."/>
            <person name="Pangilinan J."/>
            <person name="Park H.-J."/>
            <person name="Ramirez L."/>
            <person name="Alfaro M."/>
            <person name="Sun H."/>
            <person name="Tritt A."/>
            <person name="Yoshinaga Y."/>
            <person name="Zwiers L.-H."/>
            <person name="Turgeon B."/>
            <person name="Goodwin S."/>
            <person name="Spatafora J."/>
            <person name="Crous P."/>
            <person name="Grigoriev I."/>
        </authorList>
    </citation>
    <scope>NUCLEOTIDE SEQUENCE</scope>
    <source>
        <strain evidence="3">CBS 279.74</strain>
    </source>
</reference>
<evidence type="ECO:0000259" key="2">
    <source>
        <dbReference type="Pfam" id="PF20684"/>
    </source>
</evidence>
<name>A0A6G1KKV8_9PLEO</name>